<feature type="repeat" description="ANK" evidence="7">
    <location>
        <begin position="771"/>
        <end position="803"/>
    </location>
</feature>
<name>A0A8J5F7T3_ZINOF</name>
<evidence type="ECO:0000256" key="3">
    <source>
        <dbReference type="ARBA" id="ARBA00022692"/>
    </source>
</evidence>
<dbReference type="Proteomes" id="UP000734854">
    <property type="component" value="Unassembled WGS sequence"/>
</dbReference>
<feature type="repeat" description="ANK" evidence="7">
    <location>
        <begin position="736"/>
        <end position="768"/>
    </location>
</feature>
<protein>
    <recommendedName>
        <fullName evidence="10">Chromo domain-containing protein</fullName>
    </recommendedName>
</protein>
<dbReference type="InterPro" id="IPR002110">
    <property type="entry name" value="Ankyrin_rpt"/>
</dbReference>
<feature type="transmembrane region" description="Helical" evidence="9">
    <location>
        <begin position="418"/>
        <end position="439"/>
    </location>
</feature>
<organism evidence="11 12">
    <name type="scientific">Zingiber officinale</name>
    <name type="common">Ginger</name>
    <name type="synonym">Amomum zingiber</name>
    <dbReference type="NCBI Taxonomy" id="94328"/>
    <lineage>
        <taxon>Eukaryota</taxon>
        <taxon>Viridiplantae</taxon>
        <taxon>Streptophyta</taxon>
        <taxon>Embryophyta</taxon>
        <taxon>Tracheophyta</taxon>
        <taxon>Spermatophyta</taxon>
        <taxon>Magnoliopsida</taxon>
        <taxon>Liliopsida</taxon>
        <taxon>Zingiberales</taxon>
        <taxon>Zingiberaceae</taxon>
        <taxon>Zingiber</taxon>
    </lineage>
</organism>
<evidence type="ECO:0000259" key="10">
    <source>
        <dbReference type="PROSITE" id="PS50013"/>
    </source>
</evidence>
<reference evidence="11 12" key="1">
    <citation type="submission" date="2020-08" db="EMBL/GenBank/DDBJ databases">
        <title>Plant Genome Project.</title>
        <authorList>
            <person name="Zhang R.-G."/>
        </authorList>
    </citation>
    <scope>NUCLEOTIDE SEQUENCE [LARGE SCALE GENOMIC DNA]</scope>
    <source>
        <tissue evidence="11">Rhizome</tissue>
    </source>
</reference>
<feature type="transmembrane region" description="Helical" evidence="9">
    <location>
        <begin position="460"/>
        <end position="483"/>
    </location>
</feature>
<dbReference type="SUPFAM" id="SSF48403">
    <property type="entry name" value="Ankyrin repeat"/>
    <property type="match status" value="1"/>
</dbReference>
<dbReference type="AlphaFoldDB" id="A0A8J5F7T3"/>
<keyword evidence="6 9" id="KW-0472">Membrane</keyword>
<keyword evidence="12" id="KW-1185">Reference proteome</keyword>
<dbReference type="Pfam" id="PF00385">
    <property type="entry name" value="Chromo"/>
    <property type="match status" value="1"/>
</dbReference>
<feature type="transmembrane region" description="Helical" evidence="9">
    <location>
        <begin position="610"/>
        <end position="632"/>
    </location>
</feature>
<feature type="transmembrane region" description="Helical" evidence="9">
    <location>
        <begin position="507"/>
        <end position="528"/>
    </location>
</feature>
<dbReference type="PROSITE" id="PS50297">
    <property type="entry name" value="ANK_REP_REGION"/>
    <property type="match status" value="2"/>
</dbReference>
<dbReference type="InterPro" id="IPR023780">
    <property type="entry name" value="Chromo_domain"/>
</dbReference>
<feature type="transmembrane region" description="Helical" evidence="9">
    <location>
        <begin position="576"/>
        <end position="598"/>
    </location>
</feature>
<dbReference type="InterPro" id="IPR036770">
    <property type="entry name" value="Ankyrin_rpt-contain_sf"/>
</dbReference>
<evidence type="ECO:0000256" key="1">
    <source>
        <dbReference type="ARBA" id="ARBA00004370"/>
    </source>
</evidence>
<dbReference type="PROSITE" id="PS50013">
    <property type="entry name" value="CHROMO_2"/>
    <property type="match status" value="1"/>
</dbReference>
<dbReference type="Gene3D" id="2.40.50.40">
    <property type="match status" value="3"/>
</dbReference>
<evidence type="ECO:0000256" key="7">
    <source>
        <dbReference type="PROSITE-ProRule" id="PRU00023"/>
    </source>
</evidence>
<feature type="region of interest" description="Disordered" evidence="8">
    <location>
        <begin position="196"/>
        <end position="235"/>
    </location>
</feature>
<feature type="transmembrane region" description="Helical" evidence="9">
    <location>
        <begin position="352"/>
        <end position="368"/>
    </location>
</feature>
<dbReference type="InterPro" id="IPR016197">
    <property type="entry name" value="Chromo-like_dom_sf"/>
</dbReference>
<keyword evidence="2" id="KW-0813">Transport</keyword>
<keyword evidence="3 9" id="KW-0812">Transmembrane</keyword>
<feature type="transmembrane region" description="Helical" evidence="9">
    <location>
        <begin position="375"/>
        <end position="398"/>
    </location>
</feature>
<evidence type="ECO:0000256" key="6">
    <source>
        <dbReference type="ARBA" id="ARBA00023136"/>
    </source>
</evidence>
<feature type="transmembrane region" description="Helical" evidence="9">
    <location>
        <begin position="307"/>
        <end position="332"/>
    </location>
</feature>
<evidence type="ECO:0000256" key="9">
    <source>
        <dbReference type="SAM" id="Phobius"/>
    </source>
</evidence>
<evidence type="ECO:0000256" key="5">
    <source>
        <dbReference type="ARBA" id="ARBA00022989"/>
    </source>
</evidence>
<dbReference type="PROSITE" id="PS50088">
    <property type="entry name" value="ANK_REPEAT"/>
    <property type="match status" value="2"/>
</dbReference>
<feature type="region of interest" description="Disordered" evidence="8">
    <location>
        <begin position="943"/>
        <end position="969"/>
    </location>
</feature>
<dbReference type="SUPFAM" id="SSF54160">
    <property type="entry name" value="Chromo domain-like"/>
    <property type="match status" value="3"/>
</dbReference>
<dbReference type="InterPro" id="IPR000953">
    <property type="entry name" value="Chromo/chromo_shadow_dom"/>
</dbReference>
<feature type="transmembrane region" description="Helical" evidence="9">
    <location>
        <begin position="549"/>
        <end position="570"/>
    </location>
</feature>
<dbReference type="CDD" id="cd18629">
    <property type="entry name" value="CD2_cpSRP43_like"/>
    <property type="match status" value="2"/>
</dbReference>
<evidence type="ECO:0000256" key="4">
    <source>
        <dbReference type="ARBA" id="ARBA00022970"/>
    </source>
</evidence>
<keyword evidence="7" id="KW-0040">ANK repeat</keyword>
<dbReference type="SMART" id="SM00248">
    <property type="entry name" value="ANK"/>
    <property type="match status" value="2"/>
</dbReference>
<proteinExistence type="predicted"/>
<feature type="domain" description="Chromo" evidence="10">
    <location>
        <begin position="895"/>
        <end position="944"/>
    </location>
</feature>
<dbReference type="Pfam" id="PF12796">
    <property type="entry name" value="Ank_2"/>
    <property type="match status" value="1"/>
</dbReference>
<evidence type="ECO:0000313" key="12">
    <source>
        <dbReference type="Proteomes" id="UP000734854"/>
    </source>
</evidence>
<sequence>MARKPNGLKARIQQRRNTIRLEPTGRSGAMVGDMASKMASVVYCGGEEVVGISKGCDVAKLGDVVKRGVDCMAHPSCLLCFPWLQLTNSWWPRLRLRHWVPCTAQLALCLTEDAEGSSVGGLTHGGRGDGVAFHPPDAASGIGSDDCSSFSPAGLRSSISAPLSVAHAVAPAAFGDPAVGHPADGDAAHAEDAQPLHAHAAGQPHAEGRGQHARVPGGDRPPDQARPPGRVAPHHGVEERQRLLLRLPHPHLRYRLPGTHLAGRLHLPRLLFTLWMLVQLHESVPGTRYSRYLELAKATFGANLGNWLALGPILYLSAGTCTALIIVGGGSMRLFFSIVCGPTCDSNPLTPIQWYLVFTCLAAVLSQLPNLNSIAGVSLIGSVTAVSYCTLIWVISVAKGSLAGVSYGPMKGSGIDRVLGIINALGIIAFAFRGHNLVLEIQGTMPSSLKHPSHIPMWRGVRVAYVIIALCLYPIAIGGFYAYGNMIPASGILTALNAFHGADTSRALLGLTTLLVIINSLSTFQIYAMPVFDSMESGYTNRNNRRCPWWLRASFRAFFAGVNFFVAVAFPFLADLAGLIGGLALPVTFAFPCFMWLIVKKPERYSAMWYINWALGSVGMALSMILVTGGIWNLPLDQRDEEDYGEVNRIVGSRTVRFPLFEDDGSVSTQTAVEYLIEWKDGHDPSWVPSSAVAADVVAEYENPWWTAAKKADTAALSSLLSDPGSSRDPDAEDSDGRTALHFVAGLGSEECIRLLAEAGADVNRAERAGGGLTPLHIAAGYGQPGAVRALLLAGADPEALDGKGRTPLELAREVLAATPPAAIGRRVGLEAAATEVEAAVYEWAEVGRIIEGRGKGKRREYLVEWRDGGEREWVRAALVAEDLVADYEAGLEYGVAEAVVGRRKATEGEGWEYLVKWIDMEEETWEPEENVNRDLIEEFHRKQEKPAIAEVSDEDGGGASKEESAVIG</sequence>
<gene>
    <name evidence="11" type="ORF">ZIOFF_058208</name>
</gene>
<keyword evidence="5 9" id="KW-1133">Transmembrane helix</keyword>
<dbReference type="GO" id="GO:0016020">
    <property type="term" value="C:membrane"/>
    <property type="evidence" value="ECO:0007669"/>
    <property type="project" value="UniProtKB-SubCell"/>
</dbReference>
<evidence type="ECO:0000313" key="11">
    <source>
        <dbReference type="EMBL" id="KAG6481604.1"/>
    </source>
</evidence>
<accession>A0A8J5F7T3</accession>
<dbReference type="Pfam" id="PF01490">
    <property type="entry name" value="Aa_trans"/>
    <property type="match status" value="1"/>
</dbReference>
<keyword evidence="4" id="KW-0029">Amino-acid transport</keyword>
<dbReference type="InterPro" id="IPR013057">
    <property type="entry name" value="AA_transpt_TM"/>
</dbReference>
<evidence type="ECO:0000256" key="8">
    <source>
        <dbReference type="SAM" id="MobiDB-lite"/>
    </source>
</evidence>
<dbReference type="Gene3D" id="1.25.40.20">
    <property type="entry name" value="Ankyrin repeat-containing domain"/>
    <property type="match status" value="1"/>
</dbReference>
<dbReference type="PANTHER" id="PTHR48017">
    <property type="entry name" value="OS05G0424000 PROTEIN-RELATED"/>
    <property type="match status" value="1"/>
</dbReference>
<comment type="caution">
    <text evidence="11">The sequence shown here is derived from an EMBL/GenBank/DDBJ whole genome shotgun (WGS) entry which is preliminary data.</text>
</comment>
<dbReference type="SMART" id="SM00298">
    <property type="entry name" value="CHROMO"/>
    <property type="match status" value="3"/>
</dbReference>
<comment type="subcellular location">
    <subcellularLocation>
        <location evidence="1">Membrane</location>
    </subcellularLocation>
</comment>
<dbReference type="GO" id="GO:0006865">
    <property type="term" value="P:amino acid transport"/>
    <property type="evidence" value="ECO:0007669"/>
    <property type="project" value="UniProtKB-KW"/>
</dbReference>
<dbReference type="EMBL" id="JACMSC010000016">
    <property type="protein sequence ID" value="KAG6481604.1"/>
    <property type="molecule type" value="Genomic_DNA"/>
</dbReference>
<evidence type="ECO:0000256" key="2">
    <source>
        <dbReference type="ARBA" id="ARBA00022448"/>
    </source>
</evidence>